<dbReference type="EMBL" id="BNCP01000007">
    <property type="protein sequence ID" value="GIL75096.1"/>
    <property type="molecule type" value="Genomic_DNA"/>
</dbReference>
<feature type="region of interest" description="Disordered" evidence="1">
    <location>
        <begin position="1"/>
        <end position="28"/>
    </location>
</feature>
<evidence type="ECO:0000313" key="2">
    <source>
        <dbReference type="EMBL" id="GIL75096.1"/>
    </source>
</evidence>
<name>A0A8J4FHC7_9CHLO</name>
<feature type="non-terminal residue" evidence="2">
    <location>
        <position position="1"/>
    </location>
</feature>
<reference evidence="2" key="1">
    <citation type="journal article" date="2021" name="Proc. Natl. Acad. Sci. U.S.A.">
        <title>Three genomes in the algal genus Volvox reveal the fate of a haploid sex-determining region after a transition to homothallism.</title>
        <authorList>
            <person name="Yamamoto K."/>
            <person name="Hamaji T."/>
            <person name="Kawai-Toyooka H."/>
            <person name="Matsuzaki R."/>
            <person name="Takahashi F."/>
            <person name="Nishimura Y."/>
            <person name="Kawachi M."/>
            <person name="Noguchi H."/>
            <person name="Minakuchi Y."/>
            <person name="Umen J.G."/>
            <person name="Toyoda A."/>
            <person name="Nozaki H."/>
        </authorList>
    </citation>
    <scope>NUCLEOTIDE SEQUENCE</scope>
    <source>
        <strain evidence="2">NIES-3786</strain>
    </source>
</reference>
<accession>A0A8J4FHC7</accession>
<dbReference type="AlphaFoldDB" id="A0A8J4FHC7"/>
<sequence length="162" mass="16584">DASAVSCGATSRPRAKSLKSRSVPKVERAPPVPMRDAFKRCSSGIWLTCFKPPVVPTTPVSADVVWAPPPASAPVASNAPPALPDRVMPPNALAGAAAAAALPPLLAFDPAMAAAAAVRVMVSFHSVDGSLPRPDEEDRPLPVRRRTGGNGGGGLSQRLVAL</sequence>
<organism evidence="2 3">
    <name type="scientific">Volvox reticuliferus</name>
    <dbReference type="NCBI Taxonomy" id="1737510"/>
    <lineage>
        <taxon>Eukaryota</taxon>
        <taxon>Viridiplantae</taxon>
        <taxon>Chlorophyta</taxon>
        <taxon>core chlorophytes</taxon>
        <taxon>Chlorophyceae</taxon>
        <taxon>CS clade</taxon>
        <taxon>Chlamydomonadales</taxon>
        <taxon>Volvocaceae</taxon>
        <taxon>Volvox</taxon>
    </lineage>
</organism>
<comment type="caution">
    <text evidence="2">The sequence shown here is derived from an EMBL/GenBank/DDBJ whole genome shotgun (WGS) entry which is preliminary data.</text>
</comment>
<protein>
    <submittedName>
        <fullName evidence="2">Uncharacterized protein</fullName>
    </submittedName>
</protein>
<proteinExistence type="predicted"/>
<feature type="region of interest" description="Disordered" evidence="1">
    <location>
        <begin position="127"/>
        <end position="162"/>
    </location>
</feature>
<dbReference type="Proteomes" id="UP000747110">
    <property type="component" value="Unassembled WGS sequence"/>
</dbReference>
<keyword evidence="3" id="KW-1185">Reference proteome</keyword>
<evidence type="ECO:0000256" key="1">
    <source>
        <dbReference type="SAM" id="MobiDB-lite"/>
    </source>
</evidence>
<evidence type="ECO:0000313" key="3">
    <source>
        <dbReference type="Proteomes" id="UP000747110"/>
    </source>
</evidence>
<gene>
    <name evidence="2" type="ORF">Vretifemale_4955</name>
</gene>